<dbReference type="Pfam" id="PF13175">
    <property type="entry name" value="AAA_15"/>
    <property type="match status" value="1"/>
</dbReference>
<comment type="caution">
    <text evidence="3">The sequence shown here is derived from an EMBL/GenBank/DDBJ whole genome shotgun (WGS) entry which is preliminary data.</text>
</comment>
<dbReference type="Gene3D" id="3.40.50.300">
    <property type="entry name" value="P-loop containing nucleotide triphosphate hydrolases"/>
    <property type="match status" value="2"/>
</dbReference>
<proteinExistence type="predicted"/>
<dbReference type="eggNOG" id="COG4637">
    <property type="taxonomic scope" value="Bacteria"/>
</dbReference>
<sequence length="374" mass="40530">MITQLTVRNFRCLQDVTATLMPLTVLIGANDSGKSSFLDAVHTLARTAREPLPESLMAEGSHGPAPFEEQVWQRNVARSMVWRVQGESRGKRFAYELAVRAGPYVRFEKLPLQPVHLVASAATPRETRLRASLRTQAELGALVSGFTSVGKYRFDPRALRRVAPIAADPQLSSSGDNLAAALDALLTGPDRAALRALELSLREAVPTVAGVAMRAVPLASGFGKALEFILAGTRPPVTIPASSASEGALLFASYLVLAHGSTPDILLIEEPENGLHPGRLEAVIGLLRRISEGDIGSRPRQVIFTTHSPLVLGYVKPEEVRIFRRDLERGTEIIPLTQVPDLERLRSLPAPDLWYFLTESGNIGTTEFGPAAAR</sequence>
<dbReference type="PANTHER" id="PTHR32182:SF22">
    <property type="entry name" value="ATP-DEPENDENT ENDONUCLEASE, OLD FAMILY-RELATED"/>
    <property type="match status" value="1"/>
</dbReference>
<dbReference type="OrthoDB" id="127554at2"/>
<dbReference type="Pfam" id="PF13304">
    <property type="entry name" value="AAA_21"/>
    <property type="match status" value="1"/>
</dbReference>
<dbReference type="GO" id="GO:0016887">
    <property type="term" value="F:ATP hydrolysis activity"/>
    <property type="evidence" value="ECO:0007669"/>
    <property type="project" value="InterPro"/>
</dbReference>
<dbReference type="SUPFAM" id="SSF52540">
    <property type="entry name" value="P-loop containing nucleoside triphosphate hydrolases"/>
    <property type="match status" value="1"/>
</dbReference>
<reference evidence="3 4" key="1">
    <citation type="submission" date="2013-05" db="EMBL/GenBank/DDBJ databases">
        <title>Genome assembly of Chondromyces apiculatus DSM 436.</title>
        <authorList>
            <person name="Sharma G."/>
            <person name="Khatri I."/>
            <person name="Kaur C."/>
            <person name="Mayilraj S."/>
            <person name="Subramanian S."/>
        </authorList>
    </citation>
    <scope>NUCLEOTIDE SEQUENCE [LARGE SCALE GENOMIC DNA]</scope>
    <source>
        <strain evidence="3 4">DSM 436</strain>
    </source>
</reference>
<gene>
    <name evidence="3" type="ORF">CAP_4923</name>
</gene>
<feature type="domain" description="ATPase AAA-type core" evidence="2">
    <location>
        <begin position="238"/>
        <end position="312"/>
    </location>
</feature>
<dbReference type="RefSeq" id="WP_044244919.1">
    <property type="nucleotide sequence ID" value="NZ_ASRX01000039.1"/>
</dbReference>
<dbReference type="InterPro" id="IPR041685">
    <property type="entry name" value="AAA_GajA/Old/RecF-like"/>
</dbReference>
<feature type="domain" description="Endonuclease GajA/Old nuclease/RecF-like AAA" evidence="1">
    <location>
        <begin position="1"/>
        <end position="48"/>
    </location>
</feature>
<dbReference type="AlphaFoldDB" id="A0A017T4B7"/>
<dbReference type="InterPro" id="IPR003959">
    <property type="entry name" value="ATPase_AAA_core"/>
</dbReference>
<dbReference type="STRING" id="1192034.CAP_4923"/>
<dbReference type="InterPro" id="IPR014555">
    <property type="entry name" value="RecF-like"/>
</dbReference>
<dbReference type="InterPro" id="IPR027417">
    <property type="entry name" value="P-loop_NTPase"/>
</dbReference>
<dbReference type="PIRSF" id="PIRSF029347">
    <property type="entry name" value="RecF"/>
    <property type="match status" value="1"/>
</dbReference>
<dbReference type="Proteomes" id="UP000019678">
    <property type="component" value="Unassembled WGS sequence"/>
</dbReference>
<name>A0A017T4B7_9BACT</name>
<dbReference type="PANTHER" id="PTHR32182">
    <property type="entry name" value="DNA REPLICATION AND REPAIR PROTEIN RECF"/>
    <property type="match status" value="1"/>
</dbReference>
<dbReference type="GO" id="GO:0005524">
    <property type="term" value="F:ATP binding"/>
    <property type="evidence" value="ECO:0007669"/>
    <property type="project" value="InterPro"/>
</dbReference>
<evidence type="ECO:0008006" key="5">
    <source>
        <dbReference type="Google" id="ProtNLM"/>
    </source>
</evidence>
<accession>A0A017T4B7</accession>
<evidence type="ECO:0000259" key="1">
    <source>
        <dbReference type="Pfam" id="PF13175"/>
    </source>
</evidence>
<evidence type="ECO:0000259" key="2">
    <source>
        <dbReference type="Pfam" id="PF13304"/>
    </source>
</evidence>
<dbReference type="EMBL" id="ASRX01000039">
    <property type="protein sequence ID" value="EYF04049.1"/>
    <property type="molecule type" value="Genomic_DNA"/>
</dbReference>
<evidence type="ECO:0000313" key="4">
    <source>
        <dbReference type="Proteomes" id="UP000019678"/>
    </source>
</evidence>
<dbReference type="GO" id="GO:0006302">
    <property type="term" value="P:double-strand break repair"/>
    <property type="evidence" value="ECO:0007669"/>
    <property type="project" value="TreeGrafter"/>
</dbReference>
<dbReference type="GO" id="GO:0000731">
    <property type="term" value="P:DNA synthesis involved in DNA repair"/>
    <property type="evidence" value="ECO:0007669"/>
    <property type="project" value="TreeGrafter"/>
</dbReference>
<keyword evidence="4" id="KW-1185">Reference proteome</keyword>
<protein>
    <recommendedName>
        <fullName evidence="5">ATPase AAA-type core domain-containing protein</fullName>
    </recommendedName>
</protein>
<organism evidence="3 4">
    <name type="scientific">Chondromyces apiculatus DSM 436</name>
    <dbReference type="NCBI Taxonomy" id="1192034"/>
    <lineage>
        <taxon>Bacteria</taxon>
        <taxon>Pseudomonadati</taxon>
        <taxon>Myxococcota</taxon>
        <taxon>Polyangia</taxon>
        <taxon>Polyangiales</taxon>
        <taxon>Polyangiaceae</taxon>
        <taxon>Chondromyces</taxon>
    </lineage>
</organism>
<evidence type="ECO:0000313" key="3">
    <source>
        <dbReference type="EMBL" id="EYF04049.1"/>
    </source>
</evidence>